<dbReference type="Proteomes" id="UP000266841">
    <property type="component" value="Unassembled WGS sequence"/>
</dbReference>
<evidence type="ECO:0000313" key="3">
    <source>
        <dbReference type="Proteomes" id="UP000266841"/>
    </source>
</evidence>
<feature type="compositionally biased region" description="Basic and acidic residues" evidence="1">
    <location>
        <begin position="144"/>
        <end position="159"/>
    </location>
</feature>
<feature type="region of interest" description="Disordered" evidence="1">
    <location>
        <begin position="1"/>
        <end position="110"/>
    </location>
</feature>
<proteinExistence type="predicted"/>
<gene>
    <name evidence="2" type="ORF">THAOC_03144</name>
</gene>
<protein>
    <submittedName>
        <fullName evidence="2">Uncharacterized protein</fullName>
    </submittedName>
</protein>
<feature type="compositionally biased region" description="Polar residues" evidence="1">
    <location>
        <begin position="38"/>
        <end position="52"/>
    </location>
</feature>
<dbReference type="AlphaFoldDB" id="K0T8V8"/>
<organism evidence="2 3">
    <name type="scientific">Thalassiosira oceanica</name>
    <name type="common">Marine diatom</name>
    <dbReference type="NCBI Taxonomy" id="159749"/>
    <lineage>
        <taxon>Eukaryota</taxon>
        <taxon>Sar</taxon>
        <taxon>Stramenopiles</taxon>
        <taxon>Ochrophyta</taxon>
        <taxon>Bacillariophyta</taxon>
        <taxon>Coscinodiscophyceae</taxon>
        <taxon>Thalassiosirophycidae</taxon>
        <taxon>Thalassiosirales</taxon>
        <taxon>Thalassiosiraceae</taxon>
        <taxon>Thalassiosira</taxon>
    </lineage>
</organism>
<feature type="compositionally biased region" description="Basic and acidic residues" evidence="1">
    <location>
        <begin position="13"/>
        <end position="27"/>
    </location>
</feature>
<keyword evidence="3" id="KW-1185">Reference proteome</keyword>
<evidence type="ECO:0000256" key="1">
    <source>
        <dbReference type="SAM" id="MobiDB-lite"/>
    </source>
</evidence>
<evidence type="ECO:0000313" key="2">
    <source>
        <dbReference type="EMBL" id="EJK75138.1"/>
    </source>
</evidence>
<feature type="region of interest" description="Disordered" evidence="1">
    <location>
        <begin position="125"/>
        <end position="167"/>
    </location>
</feature>
<accession>K0T8V8</accession>
<feature type="compositionally biased region" description="Basic and acidic residues" evidence="1">
    <location>
        <begin position="88"/>
        <end position="110"/>
    </location>
</feature>
<name>K0T8V8_THAOC</name>
<sequence>MTRLATATGVKESCAHTDKDNDGEEGRPSSGGGEVRICNNQQSQQNADSTNADAVKRRVKQGKNATGQNTYWAKRQENLHTATAGRSRNADKLWREPHGESGRNAGELHGDKPVAAEMPVNFGKSRSRRMPLRGGECQTANAAHRREPVASNDAHRREPVVSNDTHRRKPVASRITLIGESRSDESRDDSLLVFAPPEGCSCDAIAGGGRESGESLHSLWGFGFGFAIATARNRQVAAETLPRARTAGDRATLFDKTPKRGATSTGYLHRHATACYGTKISA</sequence>
<reference evidence="2 3" key="1">
    <citation type="journal article" date="2012" name="Genome Biol.">
        <title>Genome and low-iron response of an oceanic diatom adapted to chronic iron limitation.</title>
        <authorList>
            <person name="Lommer M."/>
            <person name="Specht M."/>
            <person name="Roy A.S."/>
            <person name="Kraemer L."/>
            <person name="Andreson R."/>
            <person name="Gutowska M.A."/>
            <person name="Wolf J."/>
            <person name="Bergner S.V."/>
            <person name="Schilhabel M.B."/>
            <person name="Klostermeier U.C."/>
            <person name="Beiko R.G."/>
            <person name="Rosenstiel P."/>
            <person name="Hippler M."/>
            <person name="Laroche J."/>
        </authorList>
    </citation>
    <scope>NUCLEOTIDE SEQUENCE [LARGE SCALE GENOMIC DNA]</scope>
    <source>
        <strain evidence="2 3">CCMP1005</strain>
    </source>
</reference>
<dbReference type="EMBL" id="AGNL01003111">
    <property type="protein sequence ID" value="EJK75138.1"/>
    <property type="molecule type" value="Genomic_DNA"/>
</dbReference>
<comment type="caution">
    <text evidence="2">The sequence shown here is derived from an EMBL/GenBank/DDBJ whole genome shotgun (WGS) entry which is preliminary data.</text>
</comment>